<gene>
    <name evidence="7" type="ORF">A6M13_03810</name>
</gene>
<dbReference type="PANTHER" id="PTHR42770:SF12">
    <property type="entry name" value="AMINO ACID TRANSPORTER"/>
    <property type="match status" value="1"/>
</dbReference>
<evidence type="ECO:0000313" key="7">
    <source>
        <dbReference type="EMBL" id="OCS84712.1"/>
    </source>
</evidence>
<evidence type="ECO:0008006" key="9">
    <source>
        <dbReference type="Google" id="ProtNLM"/>
    </source>
</evidence>
<evidence type="ECO:0000256" key="5">
    <source>
        <dbReference type="ARBA" id="ARBA00023136"/>
    </source>
</evidence>
<feature type="transmembrane region" description="Helical" evidence="6">
    <location>
        <begin position="186"/>
        <end position="209"/>
    </location>
</feature>
<dbReference type="Proteomes" id="UP000093199">
    <property type="component" value="Unassembled WGS sequence"/>
</dbReference>
<feature type="transmembrane region" description="Helical" evidence="6">
    <location>
        <begin position="342"/>
        <end position="367"/>
    </location>
</feature>
<keyword evidence="8" id="KW-1185">Reference proteome</keyword>
<dbReference type="Pfam" id="PF13520">
    <property type="entry name" value="AA_permease_2"/>
    <property type="match status" value="1"/>
</dbReference>
<sequence>MELKRSLGFWQAYATATGLVVAGSTMVSLGNSFGTIGPAFIVAAFIAMVISIIIALSYAELASIIPGAGMIGDYTLVSMGRFMSIIAVLGGYLVLVAAVGPMETMTASMAVAYLFPSANTLYVAIALLTLFLLINVLGVEVFGSVQLTVVGILMIGTMALGIFGLLDLFTVGTPVTPEFNPAGWSTVFQAFALGLWLFIGIEYVIPLGNEVKKPERTIPKAMIFGLLTIFVVDMLFGYALTRYIGLDALAAADIPQIIGASAMFGERGGIIMALLTMLAAVSTINATFAAVPRMFYGLARQGLLPKIFGYIHPRFRTPAFSIFFVFSLFLLPLFVLDINITLMTTLLMSASVTWLITYIIAQVNVLILRKRYPHIARPFKAPFTPVVQIIGIVACMYMIVTVHPDPQTKWLVFSIAGGFMAVIIVYAIAWLRYKKLPFFTPVMLEELQPLQEPELAPVPKRVPEQVPTKSW</sequence>
<proteinExistence type="predicted"/>
<evidence type="ECO:0000256" key="3">
    <source>
        <dbReference type="ARBA" id="ARBA00022692"/>
    </source>
</evidence>
<dbReference type="RefSeq" id="WP_066546024.1">
    <property type="nucleotide sequence ID" value="NZ_MASJ01000023.1"/>
</dbReference>
<dbReference type="InterPro" id="IPR002293">
    <property type="entry name" value="AA/rel_permease1"/>
</dbReference>
<dbReference type="EMBL" id="MASJ01000023">
    <property type="protein sequence ID" value="OCS84712.1"/>
    <property type="molecule type" value="Genomic_DNA"/>
</dbReference>
<feature type="transmembrane region" description="Helical" evidence="6">
    <location>
        <begin position="379"/>
        <end position="399"/>
    </location>
</feature>
<feature type="transmembrane region" description="Helical" evidence="6">
    <location>
        <begin position="82"/>
        <end position="100"/>
    </location>
</feature>
<evidence type="ECO:0000313" key="8">
    <source>
        <dbReference type="Proteomes" id="UP000093199"/>
    </source>
</evidence>
<feature type="transmembrane region" description="Helical" evidence="6">
    <location>
        <begin position="39"/>
        <end position="61"/>
    </location>
</feature>
<feature type="transmembrane region" description="Helical" evidence="6">
    <location>
        <begin position="221"/>
        <end position="240"/>
    </location>
</feature>
<dbReference type="GO" id="GO:0005886">
    <property type="term" value="C:plasma membrane"/>
    <property type="evidence" value="ECO:0007669"/>
    <property type="project" value="UniProtKB-SubCell"/>
</dbReference>
<keyword evidence="3 6" id="KW-0812">Transmembrane</keyword>
<comment type="caution">
    <text evidence="7">The sequence shown here is derived from an EMBL/GenBank/DDBJ whole genome shotgun (WGS) entry which is preliminary data.</text>
</comment>
<feature type="transmembrane region" description="Helical" evidence="6">
    <location>
        <begin position="145"/>
        <end position="166"/>
    </location>
</feature>
<name>A0A1C0YC13_9BACL</name>
<keyword evidence="5 6" id="KW-0472">Membrane</keyword>
<evidence type="ECO:0000256" key="6">
    <source>
        <dbReference type="SAM" id="Phobius"/>
    </source>
</evidence>
<keyword evidence="2" id="KW-1003">Cell membrane</keyword>
<evidence type="ECO:0000256" key="2">
    <source>
        <dbReference type="ARBA" id="ARBA00022475"/>
    </source>
</evidence>
<feature type="transmembrane region" description="Helical" evidence="6">
    <location>
        <begin position="411"/>
        <end position="431"/>
    </location>
</feature>
<protein>
    <recommendedName>
        <fullName evidence="9">Amino acid transporter</fullName>
    </recommendedName>
</protein>
<dbReference type="OrthoDB" id="3181223at2"/>
<reference evidence="7 8" key="1">
    <citation type="submission" date="2016-07" db="EMBL/GenBank/DDBJ databases">
        <title>Caryophanon tenue genome sequencing.</title>
        <authorList>
            <person name="Verma A."/>
            <person name="Pal Y."/>
            <person name="Krishnamurthi S."/>
        </authorList>
    </citation>
    <scope>NUCLEOTIDE SEQUENCE [LARGE SCALE GENOMIC DNA]</scope>
    <source>
        <strain evidence="7 8">DSM 14152</strain>
    </source>
</reference>
<comment type="subcellular location">
    <subcellularLocation>
        <location evidence="1">Cell membrane</location>
        <topology evidence="1">Multi-pass membrane protein</topology>
    </subcellularLocation>
</comment>
<evidence type="ECO:0000256" key="4">
    <source>
        <dbReference type="ARBA" id="ARBA00022989"/>
    </source>
</evidence>
<feature type="transmembrane region" description="Helical" evidence="6">
    <location>
        <begin position="317"/>
        <end position="336"/>
    </location>
</feature>
<dbReference type="InterPro" id="IPR050367">
    <property type="entry name" value="APC_superfamily"/>
</dbReference>
<keyword evidence="4 6" id="KW-1133">Transmembrane helix</keyword>
<dbReference type="STRING" id="33978.A6M13_03810"/>
<feature type="transmembrane region" description="Helical" evidence="6">
    <location>
        <begin position="270"/>
        <end position="296"/>
    </location>
</feature>
<dbReference type="PANTHER" id="PTHR42770">
    <property type="entry name" value="AMINO ACID TRANSPORTER-RELATED"/>
    <property type="match status" value="1"/>
</dbReference>
<evidence type="ECO:0000256" key="1">
    <source>
        <dbReference type="ARBA" id="ARBA00004651"/>
    </source>
</evidence>
<organism evidence="7 8">
    <name type="scientific">Caryophanon tenue</name>
    <dbReference type="NCBI Taxonomy" id="33978"/>
    <lineage>
        <taxon>Bacteria</taxon>
        <taxon>Bacillati</taxon>
        <taxon>Bacillota</taxon>
        <taxon>Bacilli</taxon>
        <taxon>Bacillales</taxon>
        <taxon>Caryophanaceae</taxon>
        <taxon>Caryophanon</taxon>
    </lineage>
</organism>
<feature type="transmembrane region" description="Helical" evidence="6">
    <location>
        <begin position="120"/>
        <end position="138"/>
    </location>
</feature>
<dbReference type="GO" id="GO:0022857">
    <property type="term" value="F:transmembrane transporter activity"/>
    <property type="evidence" value="ECO:0007669"/>
    <property type="project" value="InterPro"/>
</dbReference>
<feature type="transmembrane region" description="Helical" evidence="6">
    <location>
        <begin position="12"/>
        <end position="33"/>
    </location>
</feature>
<dbReference type="Gene3D" id="1.20.1740.10">
    <property type="entry name" value="Amino acid/polyamine transporter I"/>
    <property type="match status" value="1"/>
</dbReference>
<dbReference type="PIRSF" id="PIRSF006060">
    <property type="entry name" value="AA_transporter"/>
    <property type="match status" value="1"/>
</dbReference>
<accession>A0A1C0YC13</accession>
<dbReference type="AlphaFoldDB" id="A0A1C0YC13"/>